<dbReference type="Pfam" id="PF18029">
    <property type="entry name" value="Glyoxalase_6"/>
    <property type="match status" value="1"/>
</dbReference>
<sequence length="122" mass="13248">MALAVQNIAFDCDDAFTVATFWSEVLGLPLDDEDNPGDPVASIRRPGGPTFYYEHVPEPKTVKNRVHVCLQAGTDRDAECERVLGLGATVVGDHRREDGGGWVVFADPEGNEFCVLGRRSGT</sequence>
<protein>
    <submittedName>
        <fullName evidence="2">Putative enzyme related to lactoylglutathione lyase</fullName>
    </submittedName>
</protein>
<name>A0A841FYZ0_9ACTN</name>
<dbReference type="Gene3D" id="3.10.180.10">
    <property type="entry name" value="2,3-Dihydroxybiphenyl 1,2-Dioxygenase, domain 1"/>
    <property type="match status" value="1"/>
</dbReference>
<dbReference type="PANTHER" id="PTHR35908">
    <property type="entry name" value="HYPOTHETICAL FUSION PROTEIN"/>
    <property type="match status" value="1"/>
</dbReference>
<comment type="caution">
    <text evidence="2">The sequence shown here is derived from an EMBL/GenBank/DDBJ whole genome shotgun (WGS) entry which is preliminary data.</text>
</comment>
<evidence type="ECO:0000313" key="3">
    <source>
        <dbReference type="Proteomes" id="UP000548476"/>
    </source>
</evidence>
<dbReference type="GO" id="GO:0016829">
    <property type="term" value="F:lyase activity"/>
    <property type="evidence" value="ECO:0007669"/>
    <property type="project" value="UniProtKB-KW"/>
</dbReference>
<feature type="domain" description="VOC" evidence="1">
    <location>
        <begin position="4"/>
        <end position="118"/>
    </location>
</feature>
<gene>
    <name evidence="2" type="ORF">HNR73_005043</name>
</gene>
<evidence type="ECO:0000259" key="1">
    <source>
        <dbReference type="PROSITE" id="PS51819"/>
    </source>
</evidence>
<dbReference type="PANTHER" id="PTHR35908:SF1">
    <property type="entry name" value="CONSERVED PROTEIN"/>
    <property type="match status" value="1"/>
</dbReference>
<reference evidence="2 3" key="1">
    <citation type="submission" date="2020-08" db="EMBL/GenBank/DDBJ databases">
        <title>Genomic Encyclopedia of Type Strains, Phase IV (KMG-IV): sequencing the most valuable type-strain genomes for metagenomic binning, comparative biology and taxonomic classification.</title>
        <authorList>
            <person name="Goeker M."/>
        </authorList>
    </citation>
    <scope>NUCLEOTIDE SEQUENCE [LARGE SCALE GENOMIC DNA]</scope>
    <source>
        <strain evidence="2 3">YIM 65646</strain>
    </source>
</reference>
<dbReference type="RefSeq" id="WP_184789988.1">
    <property type="nucleotide sequence ID" value="NZ_BONT01000106.1"/>
</dbReference>
<dbReference type="InterPro" id="IPR029068">
    <property type="entry name" value="Glyas_Bleomycin-R_OHBP_Dase"/>
</dbReference>
<dbReference type="InterPro" id="IPR037523">
    <property type="entry name" value="VOC_core"/>
</dbReference>
<evidence type="ECO:0000313" key="2">
    <source>
        <dbReference type="EMBL" id="MBB6037170.1"/>
    </source>
</evidence>
<dbReference type="SUPFAM" id="SSF54593">
    <property type="entry name" value="Glyoxalase/Bleomycin resistance protein/Dihydroxybiphenyl dioxygenase"/>
    <property type="match status" value="1"/>
</dbReference>
<organism evidence="2 3">
    <name type="scientific">Phytomonospora endophytica</name>
    <dbReference type="NCBI Taxonomy" id="714109"/>
    <lineage>
        <taxon>Bacteria</taxon>
        <taxon>Bacillati</taxon>
        <taxon>Actinomycetota</taxon>
        <taxon>Actinomycetes</taxon>
        <taxon>Micromonosporales</taxon>
        <taxon>Micromonosporaceae</taxon>
        <taxon>Phytomonospora</taxon>
    </lineage>
</organism>
<proteinExistence type="predicted"/>
<dbReference type="PROSITE" id="PS51819">
    <property type="entry name" value="VOC"/>
    <property type="match status" value="1"/>
</dbReference>
<keyword evidence="2" id="KW-0456">Lyase</keyword>
<dbReference type="AlphaFoldDB" id="A0A841FYZ0"/>
<keyword evidence="3" id="KW-1185">Reference proteome</keyword>
<dbReference type="InterPro" id="IPR041581">
    <property type="entry name" value="Glyoxalase_6"/>
</dbReference>
<dbReference type="Proteomes" id="UP000548476">
    <property type="component" value="Unassembled WGS sequence"/>
</dbReference>
<accession>A0A841FYZ0</accession>
<dbReference type="CDD" id="cd06587">
    <property type="entry name" value="VOC"/>
    <property type="match status" value="1"/>
</dbReference>
<dbReference type="EMBL" id="JACHGT010000011">
    <property type="protein sequence ID" value="MBB6037170.1"/>
    <property type="molecule type" value="Genomic_DNA"/>
</dbReference>